<reference evidence="1 2" key="1">
    <citation type="journal article" date="2013" name="Genome Announc.">
        <title>Draft Genome Sequence of Rhodococcus rhodnii Strain LMG5362, a Symbiont of Rhodnius prolixus (Hemiptera, Reduviidae, Triatominae), the Principle Vector of Trypanosoma cruzi.</title>
        <authorList>
            <person name="Pachebat J.A."/>
            <person name="van Keulen G."/>
            <person name="Whitten M.M."/>
            <person name="Girdwood S."/>
            <person name="Del Sol R."/>
            <person name="Dyson P.J."/>
            <person name="Facey P.D."/>
        </authorList>
    </citation>
    <scope>NUCLEOTIDE SEQUENCE [LARGE SCALE GENOMIC DNA]</scope>
    <source>
        <strain evidence="1 2">LMG 5362</strain>
    </source>
</reference>
<dbReference type="eggNOG" id="ENOG50344MC">
    <property type="taxonomic scope" value="Bacteria"/>
</dbReference>
<accession>R7WHQ5</accession>
<proteinExistence type="predicted"/>
<organism evidence="1 2">
    <name type="scientific">Rhodococcus rhodnii LMG 5362</name>
    <dbReference type="NCBI Taxonomy" id="1273125"/>
    <lineage>
        <taxon>Bacteria</taxon>
        <taxon>Bacillati</taxon>
        <taxon>Actinomycetota</taxon>
        <taxon>Actinomycetes</taxon>
        <taxon>Mycobacteriales</taxon>
        <taxon>Nocardiaceae</taxon>
        <taxon>Rhodococcus</taxon>
    </lineage>
</organism>
<evidence type="ECO:0000313" key="1">
    <source>
        <dbReference type="EMBL" id="EOM74607.1"/>
    </source>
</evidence>
<evidence type="ECO:0008006" key="3">
    <source>
        <dbReference type="Google" id="ProtNLM"/>
    </source>
</evidence>
<gene>
    <name evidence="1" type="ORF">Rrhod_4082</name>
</gene>
<sequence>MATTTRISKPPMPLKTGGRRLWRSVLARFALAEHEKVMLLECCRTIDTIDDLVAIAAADGVVIESPQGRKAHPALTEARQQRLVLTRLLRMLGIPDDADEPAEGDDA</sequence>
<dbReference type="AlphaFoldDB" id="R7WHQ5"/>
<protein>
    <recommendedName>
        <fullName evidence="3">Terminase small subunit</fullName>
    </recommendedName>
</protein>
<name>R7WHQ5_9NOCA</name>
<dbReference type="PATRIC" id="fig|1273125.3.peg.3878"/>
<comment type="caution">
    <text evidence="1">The sequence shown here is derived from an EMBL/GenBank/DDBJ whole genome shotgun (WGS) entry which is preliminary data.</text>
</comment>
<dbReference type="RefSeq" id="WP_010840099.1">
    <property type="nucleotide sequence ID" value="NZ_APMY01000129.1"/>
</dbReference>
<evidence type="ECO:0000313" key="2">
    <source>
        <dbReference type="Proteomes" id="UP000013525"/>
    </source>
</evidence>
<dbReference type="EMBL" id="APMY01000129">
    <property type="protein sequence ID" value="EOM74607.1"/>
    <property type="molecule type" value="Genomic_DNA"/>
</dbReference>
<keyword evidence="2" id="KW-1185">Reference proteome</keyword>
<dbReference type="Proteomes" id="UP000013525">
    <property type="component" value="Unassembled WGS sequence"/>
</dbReference>